<dbReference type="Pfam" id="PF06293">
    <property type="entry name" value="Kdo"/>
    <property type="match status" value="1"/>
</dbReference>
<dbReference type="AlphaFoldDB" id="A0A0F9T330"/>
<dbReference type="InterPro" id="IPR011009">
    <property type="entry name" value="Kinase-like_dom_sf"/>
</dbReference>
<comment type="caution">
    <text evidence="1">The sequence shown here is derived from an EMBL/GenBank/DDBJ whole genome shotgun (WGS) entry which is preliminary data.</text>
</comment>
<dbReference type="EMBL" id="LAZR01001513">
    <property type="protein sequence ID" value="KKN43416.1"/>
    <property type="molecule type" value="Genomic_DNA"/>
</dbReference>
<evidence type="ECO:0000313" key="1">
    <source>
        <dbReference type="EMBL" id="KKN43416.1"/>
    </source>
</evidence>
<dbReference type="Gene3D" id="1.10.510.10">
    <property type="entry name" value="Transferase(Phosphotransferase) domain 1"/>
    <property type="match status" value="1"/>
</dbReference>
<protein>
    <recommendedName>
        <fullName evidence="2">Protein kinase domain-containing protein</fullName>
    </recommendedName>
</protein>
<gene>
    <name evidence="1" type="ORF">LCGC14_0703510</name>
</gene>
<organism evidence="1">
    <name type="scientific">marine sediment metagenome</name>
    <dbReference type="NCBI Taxonomy" id="412755"/>
    <lineage>
        <taxon>unclassified sequences</taxon>
        <taxon>metagenomes</taxon>
        <taxon>ecological metagenomes</taxon>
    </lineage>
</organism>
<dbReference type="Gene3D" id="3.30.200.20">
    <property type="entry name" value="Phosphorylase Kinase, domain 1"/>
    <property type="match status" value="1"/>
</dbReference>
<name>A0A0F9T330_9ZZZZ</name>
<proteinExistence type="predicted"/>
<reference evidence="1" key="1">
    <citation type="journal article" date="2015" name="Nature">
        <title>Complex archaea that bridge the gap between prokaryotes and eukaryotes.</title>
        <authorList>
            <person name="Spang A."/>
            <person name="Saw J.H."/>
            <person name="Jorgensen S.L."/>
            <person name="Zaremba-Niedzwiedzka K."/>
            <person name="Martijn J."/>
            <person name="Lind A.E."/>
            <person name="van Eijk R."/>
            <person name="Schleper C."/>
            <person name="Guy L."/>
            <person name="Ettema T.J."/>
        </authorList>
    </citation>
    <scope>NUCLEOTIDE SEQUENCE</scope>
</reference>
<dbReference type="SUPFAM" id="SSF56112">
    <property type="entry name" value="Protein kinase-like (PK-like)"/>
    <property type="match status" value="1"/>
</dbReference>
<sequence length="274" mass="32090">MKQEYDQSLSLPPFKGRIKTSYNHPLFVQAISDCSRLLSDQDTEILLDRRNRVGVVALPQQDGGKVDIVIKEFRSVGVNKLKSLFLRGKAFKSWRGAVALIERRIETPPPVAYLVKRKGLFLDKSFFLAERVGEVEEIRFLFPKLPPSQLRQLLIPLSQHLSICRKKGILHRDLSDGNILVKKDKQGEFMFYLIDTNRIRIKKRIGLMSGIKSLIRLGVPLDFQRFFLQHYLGATHVKRFHWFWYRINKTSYTQFVELKKKLRLRQLAQKLKIQ</sequence>
<accession>A0A0F9T330</accession>
<evidence type="ECO:0008006" key="2">
    <source>
        <dbReference type="Google" id="ProtNLM"/>
    </source>
</evidence>